<evidence type="ECO:0000313" key="3">
    <source>
        <dbReference type="Proteomes" id="UP001152562"/>
    </source>
</evidence>
<feature type="signal peptide" evidence="1">
    <location>
        <begin position="1"/>
        <end position="16"/>
    </location>
</feature>
<comment type="caution">
    <text evidence="2">The sequence shown here is derived from an EMBL/GenBank/DDBJ whole genome shotgun (WGS) entry which is preliminary data.</text>
</comment>
<protein>
    <submittedName>
        <fullName evidence="2">Uncharacterized protein</fullName>
    </submittedName>
</protein>
<evidence type="ECO:0000313" key="2">
    <source>
        <dbReference type="EMBL" id="CAH4035016.1"/>
    </source>
</evidence>
<feature type="chain" id="PRO_5040385000" evidence="1">
    <location>
        <begin position="17"/>
        <end position="432"/>
    </location>
</feature>
<dbReference type="AlphaFoldDB" id="A0A9P0TML7"/>
<reference evidence="2" key="1">
    <citation type="submission" date="2022-05" db="EMBL/GenBank/DDBJ databases">
        <authorList>
            <person name="Okamura Y."/>
        </authorList>
    </citation>
    <scope>NUCLEOTIDE SEQUENCE</scope>
</reference>
<organism evidence="2 3">
    <name type="scientific">Pieris brassicae</name>
    <name type="common">White butterfly</name>
    <name type="synonym">Large white butterfly</name>
    <dbReference type="NCBI Taxonomy" id="7116"/>
    <lineage>
        <taxon>Eukaryota</taxon>
        <taxon>Metazoa</taxon>
        <taxon>Ecdysozoa</taxon>
        <taxon>Arthropoda</taxon>
        <taxon>Hexapoda</taxon>
        <taxon>Insecta</taxon>
        <taxon>Pterygota</taxon>
        <taxon>Neoptera</taxon>
        <taxon>Endopterygota</taxon>
        <taxon>Lepidoptera</taxon>
        <taxon>Glossata</taxon>
        <taxon>Ditrysia</taxon>
        <taxon>Papilionoidea</taxon>
        <taxon>Pieridae</taxon>
        <taxon>Pierinae</taxon>
        <taxon>Pieris</taxon>
    </lineage>
</organism>
<gene>
    <name evidence="2" type="ORF">PIBRA_LOCUS11128</name>
</gene>
<dbReference type="EMBL" id="CALOZG010000042">
    <property type="protein sequence ID" value="CAH4035016.1"/>
    <property type="molecule type" value="Genomic_DNA"/>
</dbReference>
<name>A0A9P0TML7_PIEBR</name>
<evidence type="ECO:0000256" key="1">
    <source>
        <dbReference type="SAM" id="SignalP"/>
    </source>
</evidence>
<keyword evidence="1" id="KW-0732">Signal</keyword>
<accession>A0A9P0TML7</accession>
<dbReference type="Proteomes" id="UP001152562">
    <property type="component" value="Unassembled WGS sequence"/>
</dbReference>
<keyword evidence="3" id="KW-1185">Reference proteome</keyword>
<sequence length="432" mass="49564">MIGILIAVAVVSSTFGTEDYYFYPFNNNISRSTPMGIAAYRSALTLDWIAAEDLRQRELAAAFETEASPVRVISSDCVGYPKPTSGKIGRLMLELLKNLEGDDGTLVPELMQVLVRTKFLVESSMFDSEPDLHSLVKMPNVMMGEPHTTFPRILAIIWMLVTDPVTTKKYGWCPIKKVNKYLSSERSSEVAKQMRSMEIVVARARFIMEEFIQSITPTDVYQKSTVSQKKLRRSSSAAKHGKKRAHEICPKANLHVDVPELSEDRWTYRQRQYEDDLPCMSIKPTSHDIIKRFYAILPYFDRDHANTAFLRKYRATIHGLADTEDLLDREAAYHAAVLTPLVFLHQYKDTWCLLERFHRALRLYQISHPTEKRSALKILQNFRAVNSKVRMFVLDLPGAPPVTRTTPSMDDDDEIHDKRDIKYLKELIKNLG</sequence>
<proteinExistence type="predicted"/>